<protein>
    <recommendedName>
        <fullName evidence="3">DUF2911 family protein</fullName>
    </recommendedName>
</protein>
<dbReference type="InterPro" id="IPR021314">
    <property type="entry name" value="DUF2911"/>
</dbReference>
<keyword evidence="2" id="KW-1185">Reference proteome</keyword>
<sequence length="187" mass="21060">MKKINLLAVTVLFAIATKAQQFKFKPLDVSQADFAYFPERSVKESVGDKATPLIKIVYSRPSAKGRKVFGSLQPFGKVWRIGANESTEIRFFKNVILGGKEIPAGTYTLFAIPEKEKWEMILNQQTDTWGPYGYDESKDVIRFSVQPKQLAEYVETLSIVFTPQTSGANLVIGWENTYVEVPIIISN</sequence>
<reference evidence="1 2" key="1">
    <citation type="submission" date="2019-03" db="EMBL/GenBank/DDBJ databases">
        <title>Genomic Encyclopedia of Archaeal and Bacterial Type Strains, Phase II (KMG-II): from individual species to whole genera.</title>
        <authorList>
            <person name="Goeker M."/>
        </authorList>
    </citation>
    <scope>NUCLEOTIDE SEQUENCE [LARGE SCALE GENOMIC DNA]</scope>
    <source>
        <strain evidence="1 2">DSM 19035</strain>
    </source>
</reference>
<proteinExistence type="predicted"/>
<evidence type="ECO:0000313" key="2">
    <source>
        <dbReference type="Proteomes" id="UP000295620"/>
    </source>
</evidence>
<organism evidence="1 2">
    <name type="scientific">Pedobacter metabolipauper</name>
    <dbReference type="NCBI Taxonomy" id="425513"/>
    <lineage>
        <taxon>Bacteria</taxon>
        <taxon>Pseudomonadati</taxon>
        <taxon>Bacteroidota</taxon>
        <taxon>Sphingobacteriia</taxon>
        <taxon>Sphingobacteriales</taxon>
        <taxon>Sphingobacteriaceae</taxon>
        <taxon>Pedobacter</taxon>
    </lineage>
</organism>
<dbReference type="Pfam" id="PF11138">
    <property type="entry name" value="DUF2911"/>
    <property type="match status" value="1"/>
</dbReference>
<name>A0A4R6SZN0_9SPHI</name>
<dbReference type="Proteomes" id="UP000295620">
    <property type="component" value="Unassembled WGS sequence"/>
</dbReference>
<gene>
    <name evidence="1" type="ORF">ATK78_2377</name>
</gene>
<dbReference type="EMBL" id="SNYC01000004">
    <property type="protein sequence ID" value="TDQ10212.1"/>
    <property type="molecule type" value="Genomic_DNA"/>
</dbReference>
<dbReference type="AlphaFoldDB" id="A0A4R6SZN0"/>
<evidence type="ECO:0008006" key="3">
    <source>
        <dbReference type="Google" id="ProtNLM"/>
    </source>
</evidence>
<accession>A0A4R6SZN0</accession>
<comment type="caution">
    <text evidence="1">The sequence shown here is derived from an EMBL/GenBank/DDBJ whole genome shotgun (WGS) entry which is preliminary data.</text>
</comment>
<evidence type="ECO:0000313" key="1">
    <source>
        <dbReference type="EMBL" id="TDQ10212.1"/>
    </source>
</evidence>
<dbReference type="OrthoDB" id="195456at2"/>
<dbReference type="RefSeq" id="WP_133576238.1">
    <property type="nucleotide sequence ID" value="NZ_SNYC01000004.1"/>
</dbReference>